<dbReference type="OrthoDB" id="6230501at2759"/>
<sequence>MNNQGGQPTDRDYCTTKRLMNELDVNGDGIIKLEEYRFALGLTDTPSAEWKRLFAMLDQDRSGTVSVAEIRELFSEVGLSYSTSLIEDWIRECDVNSDGSVNYKEFLGFVAEHLC</sequence>
<dbReference type="PROSITE" id="PS50222">
    <property type="entry name" value="EF_HAND_2"/>
    <property type="match status" value="1"/>
</dbReference>
<evidence type="ECO:0000313" key="5">
    <source>
        <dbReference type="Proteomes" id="UP000308267"/>
    </source>
</evidence>
<proteinExistence type="predicted"/>
<evidence type="ECO:0000256" key="1">
    <source>
        <dbReference type="ARBA" id="ARBA00022737"/>
    </source>
</evidence>
<dbReference type="InterPro" id="IPR011992">
    <property type="entry name" value="EF-hand-dom_pair"/>
</dbReference>
<dbReference type="Gene3D" id="1.10.238.10">
    <property type="entry name" value="EF-hand"/>
    <property type="match status" value="1"/>
</dbReference>
<evidence type="ECO:0000256" key="2">
    <source>
        <dbReference type="ARBA" id="ARBA00022837"/>
    </source>
</evidence>
<dbReference type="InterPro" id="IPR018247">
    <property type="entry name" value="EF_Hand_1_Ca_BS"/>
</dbReference>
<accession>A0A4S2LN39</accession>
<dbReference type="SMART" id="SM00054">
    <property type="entry name" value="EFh"/>
    <property type="match status" value="3"/>
</dbReference>
<keyword evidence="5" id="KW-1185">Reference proteome</keyword>
<feature type="domain" description="EF-hand" evidence="3">
    <location>
        <begin position="45"/>
        <end position="80"/>
    </location>
</feature>
<protein>
    <recommendedName>
        <fullName evidence="3">EF-hand domain-containing protein</fullName>
    </recommendedName>
</protein>
<keyword evidence="1" id="KW-0677">Repeat</keyword>
<dbReference type="Pfam" id="PF13202">
    <property type="entry name" value="EF-hand_5"/>
    <property type="match status" value="1"/>
</dbReference>
<dbReference type="InterPro" id="IPR050145">
    <property type="entry name" value="Centrin_CML-like"/>
</dbReference>
<dbReference type="EMBL" id="SJOL01006496">
    <property type="protein sequence ID" value="TGZ65112.1"/>
    <property type="molecule type" value="Genomic_DNA"/>
</dbReference>
<dbReference type="Proteomes" id="UP000308267">
    <property type="component" value="Unassembled WGS sequence"/>
</dbReference>
<keyword evidence="2" id="KW-0106">Calcium</keyword>
<evidence type="ECO:0000259" key="3">
    <source>
        <dbReference type="PROSITE" id="PS50222"/>
    </source>
</evidence>
<dbReference type="Pfam" id="PF13499">
    <property type="entry name" value="EF-hand_7"/>
    <property type="match status" value="1"/>
</dbReference>
<dbReference type="CDD" id="cd00051">
    <property type="entry name" value="EFh"/>
    <property type="match status" value="2"/>
</dbReference>
<evidence type="ECO:0000313" key="4">
    <source>
        <dbReference type="EMBL" id="TGZ65113.1"/>
    </source>
</evidence>
<dbReference type="AlphaFoldDB" id="A0A4S2LN39"/>
<dbReference type="EMBL" id="SJOL01006496">
    <property type="protein sequence ID" value="TGZ65113.1"/>
    <property type="molecule type" value="Genomic_DNA"/>
</dbReference>
<comment type="caution">
    <text evidence="4">The sequence shown here is derived from an EMBL/GenBank/DDBJ whole genome shotgun (WGS) entry which is preliminary data.</text>
</comment>
<name>A0A4S2LN39_OPIFE</name>
<dbReference type="PANTHER" id="PTHR23050">
    <property type="entry name" value="CALCIUM BINDING PROTEIN"/>
    <property type="match status" value="1"/>
</dbReference>
<gene>
    <name evidence="4" type="ORF">CRM22_006023</name>
</gene>
<dbReference type="SUPFAM" id="SSF47473">
    <property type="entry name" value="EF-hand"/>
    <property type="match status" value="1"/>
</dbReference>
<organism evidence="4 5">
    <name type="scientific">Opisthorchis felineus</name>
    <dbReference type="NCBI Taxonomy" id="147828"/>
    <lineage>
        <taxon>Eukaryota</taxon>
        <taxon>Metazoa</taxon>
        <taxon>Spiralia</taxon>
        <taxon>Lophotrochozoa</taxon>
        <taxon>Platyhelminthes</taxon>
        <taxon>Trematoda</taxon>
        <taxon>Digenea</taxon>
        <taxon>Opisthorchiida</taxon>
        <taxon>Opisthorchiata</taxon>
        <taxon>Opisthorchiidae</taxon>
        <taxon>Opisthorchis</taxon>
    </lineage>
</organism>
<reference evidence="4 5" key="1">
    <citation type="journal article" date="2019" name="BMC Genomics">
        <title>New insights from Opisthorchis felineus genome: update on genomics of the epidemiologically important liver flukes.</title>
        <authorList>
            <person name="Ershov N.I."/>
            <person name="Mordvinov V.A."/>
            <person name="Prokhortchouk E.B."/>
            <person name="Pakharukova M.Y."/>
            <person name="Gunbin K.V."/>
            <person name="Ustyantsev K."/>
            <person name="Genaev M.A."/>
            <person name="Blinov A.G."/>
            <person name="Mazur A."/>
            <person name="Boulygina E."/>
            <person name="Tsygankova S."/>
            <person name="Khrameeva E."/>
            <person name="Chekanov N."/>
            <person name="Fan G."/>
            <person name="Xiao A."/>
            <person name="Zhang H."/>
            <person name="Xu X."/>
            <person name="Yang H."/>
            <person name="Solovyev V."/>
            <person name="Lee S.M."/>
            <person name="Liu X."/>
            <person name="Afonnikov D.A."/>
            <person name="Skryabin K.G."/>
        </authorList>
    </citation>
    <scope>NUCLEOTIDE SEQUENCE [LARGE SCALE GENOMIC DNA]</scope>
    <source>
        <strain evidence="4">AK-0245</strain>
        <tissue evidence="4">Whole organism</tissue>
    </source>
</reference>
<dbReference type="PROSITE" id="PS00018">
    <property type="entry name" value="EF_HAND_1"/>
    <property type="match status" value="2"/>
</dbReference>
<dbReference type="GO" id="GO:0005509">
    <property type="term" value="F:calcium ion binding"/>
    <property type="evidence" value="ECO:0007669"/>
    <property type="project" value="InterPro"/>
</dbReference>
<dbReference type="FunFam" id="1.10.238.10:FF:000003">
    <property type="entry name" value="Calmodulin A"/>
    <property type="match status" value="1"/>
</dbReference>
<dbReference type="InterPro" id="IPR002048">
    <property type="entry name" value="EF_hand_dom"/>
</dbReference>